<keyword evidence="2" id="KW-0732">Signal</keyword>
<protein>
    <submittedName>
        <fullName evidence="3">LPXTG-motif cell wall anchor domain protein</fullName>
    </submittedName>
</protein>
<dbReference type="KEGG" id="cfl:Cfla_0753"/>
<evidence type="ECO:0000256" key="2">
    <source>
        <dbReference type="SAM" id="SignalP"/>
    </source>
</evidence>
<feature type="chain" id="PRO_5039353859" evidence="2">
    <location>
        <begin position="47"/>
        <end position="195"/>
    </location>
</feature>
<keyword evidence="1" id="KW-1133">Transmembrane helix</keyword>
<evidence type="ECO:0000256" key="1">
    <source>
        <dbReference type="SAM" id="Phobius"/>
    </source>
</evidence>
<evidence type="ECO:0000313" key="4">
    <source>
        <dbReference type="Proteomes" id="UP000000849"/>
    </source>
</evidence>
<gene>
    <name evidence="3" type="ordered locus">Cfla_0753</name>
</gene>
<keyword evidence="1" id="KW-0472">Membrane</keyword>
<proteinExistence type="predicted"/>
<name>D5UJE1_CELFN</name>
<dbReference type="EMBL" id="CP001964">
    <property type="protein sequence ID" value="ADG73664.1"/>
    <property type="molecule type" value="Genomic_DNA"/>
</dbReference>
<dbReference type="eggNOG" id="ENOG50343NW">
    <property type="taxonomic scope" value="Bacteria"/>
</dbReference>
<dbReference type="AlphaFoldDB" id="D5UJE1"/>
<dbReference type="STRING" id="446466.Cfla_0753"/>
<dbReference type="Proteomes" id="UP000000849">
    <property type="component" value="Chromosome"/>
</dbReference>
<evidence type="ECO:0000313" key="3">
    <source>
        <dbReference type="EMBL" id="ADG73664.1"/>
    </source>
</evidence>
<organism evidence="3 4">
    <name type="scientific">Cellulomonas flavigena (strain ATCC 482 / DSM 20109 / BCRC 11376 / JCM 18109 / NBRC 3775 / NCIMB 8073 / NRS 134)</name>
    <dbReference type="NCBI Taxonomy" id="446466"/>
    <lineage>
        <taxon>Bacteria</taxon>
        <taxon>Bacillati</taxon>
        <taxon>Actinomycetota</taxon>
        <taxon>Actinomycetes</taxon>
        <taxon>Micrococcales</taxon>
        <taxon>Cellulomonadaceae</taxon>
        <taxon>Cellulomonas</taxon>
    </lineage>
</organism>
<keyword evidence="1" id="KW-0812">Transmembrane</keyword>
<feature type="transmembrane region" description="Helical" evidence="1">
    <location>
        <begin position="166"/>
        <end position="186"/>
    </location>
</feature>
<feature type="signal peptide" evidence="2">
    <location>
        <begin position="1"/>
        <end position="46"/>
    </location>
</feature>
<sequence>MYRSYFLGLYGTPAQPKGGSLVNRRIFASLAAAAALAVLPSAAAQAYVAPGVDLEVTDTTPAPGQAIQVVFEGTTVGESYTLTITSNPTSIPSSSIQIAGTASSTKVAASDSVAWTVTLQQAGSYAAAITDADGTLLASSTLVVAAPGATPAPSGSGLATTGSDPLALGLGAAGISVLGVATVLVVRRRQSAARS</sequence>
<reference evidence="3 4" key="1">
    <citation type="journal article" date="2010" name="Stand. Genomic Sci.">
        <title>Complete genome sequence of Cellulomonas flavigena type strain (134).</title>
        <authorList>
            <person name="Abt B."/>
            <person name="Foster B."/>
            <person name="Lapidus A."/>
            <person name="Clum A."/>
            <person name="Sun H."/>
            <person name="Pukall R."/>
            <person name="Lucas S."/>
            <person name="Glavina Del Rio T."/>
            <person name="Nolan M."/>
            <person name="Tice H."/>
            <person name="Cheng J.F."/>
            <person name="Pitluck S."/>
            <person name="Liolios K."/>
            <person name="Ivanova N."/>
            <person name="Mavromatis K."/>
            <person name="Ovchinnikova G."/>
            <person name="Pati A."/>
            <person name="Goodwin L."/>
            <person name="Chen A."/>
            <person name="Palaniappan K."/>
            <person name="Land M."/>
            <person name="Hauser L."/>
            <person name="Chang Y.J."/>
            <person name="Jeffries C.D."/>
            <person name="Rohde M."/>
            <person name="Goker M."/>
            <person name="Woyke T."/>
            <person name="Bristow J."/>
            <person name="Eisen J.A."/>
            <person name="Markowitz V."/>
            <person name="Hugenholtz P."/>
            <person name="Kyrpides N.C."/>
            <person name="Klenk H.P."/>
        </authorList>
    </citation>
    <scope>NUCLEOTIDE SEQUENCE [LARGE SCALE GENOMIC DNA]</scope>
    <source>
        <strain evidence="4">ATCC 482 / DSM 20109 / BCRC 11376 / JCM 18109 / NBRC 3775 / NCIMB 8073 / NRS 134</strain>
    </source>
</reference>
<keyword evidence="4" id="KW-1185">Reference proteome</keyword>
<dbReference type="HOGENOM" id="CLU_1447134_0_0_11"/>
<accession>D5UJE1</accession>